<evidence type="ECO:0000313" key="5">
    <source>
        <dbReference type="EMBL" id="KAH9295945.1"/>
    </source>
</evidence>
<dbReference type="Pfam" id="PF13041">
    <property type="entry name" value="PPR_2"/>
    <property type="match status" value="4"/>
</dbReference>
<dbReference type="Proteomes" id="UP000824469">
    <property type="component" value="Unassembled WGS sequence"/>
</dbReference>
<dbReference type="FunFam" id="1.25.40.10:FF:000427">
    <property type="entry name" value="Pentatricopeptide repeat-containing protein chloroplastic"/>
    <property type="match status" value="1"/>
</dbReference>
<dbReference type="AlphaFoldDB" id="A0AA38FBM0"/>
<dbReference type="PROSITE" id="PS51375">
    <property type="entry name" value="PPR"/>
    <property type="match status" value="7"/>
</dbReference>
<dbReference type="InterPro" id="IPR046848">
    <property type="entry name" value="E_motif"/>
</dbReference>
<dbReference type="Gene3D" id="1.25.40.10">
    <property type="entry name" value="Tetratricopeptide repeat domain"/>
    <property type="match status" value="5"/>
</dbReference>
<dbReference type="NCBIfam" id="TIGR00756">
    <property type="entry name" value="PPR"/>
    <property type="match status" value="7"/>
</dbReference>
<organism evidence="5 6">
    <name type="scientific">Taxus chinensis</name>
    <name type="common">Chinese yew</name>
    <name type="synonym">Taxus wallichiana var. chinensis</name>
    <dbReference type="NCBI Taxonomy" id="29808"/>
    <lineage>
        <taxon>Eukaryota</taxon>
        <taxon>Viridiplantae</taxon>
        <taxon>Streptophyta</taxon>
        <taxon>Embryophyta</taxon>
        <taxon>Tracheophyta</taxon>
        <taxon>Spermatophyta</taxon>
        <taxon>Pinopsida</taxon>
        <taxon>Pinidae</taxon>
        <taxon>Conifers II</taxon>
        <taxon>Cupressales</taxon>
        <taxon>Taxaceae</taxon>
        <taxon>Taxus</taxon>
    </lineage>
</organism>
<keyword evidence="2" id="KW-0677">Repeat</keyword>
<dbReference type="SUPFAM" id="SSF48452">
    <property type="entry name" value="TPR-like"/>
    <property type="match status" value="1"/>
</dbReference>
<feature type="repeat" description="PPR" evidence="3">
    <location>
        <begin position="261"/>
        <end position="295"/>
    </location>
</feature>
<evidence type="ECO:0000256" key="1">
    <source>
        <dbReference type="ARBA" id="ARBA00006643"/>
    </source>
</evidence>
<feature type="repeat" description="PPR" evidence="3">
    <location>
        <begin position="199"/>
        <end position="229"/>
    </location>
</feature>
<feature type="domain" description="DYW" evidence="4">
    <location>
        <begin position="583"/>
        <end position="675"/>
    </location>
</feature>
<feature type="repeat" description="PPR" evidence="3">
    <location>
        <begin position="125"/>
        <end position="155"/>
    </location>
</feature>
<dbReference type="EMBL" id="JAHRHJ020000011">
    <property type="protein sequence ID" value="KAH9295945.1"/>
    <property type="molecule type" value="Genomic_DNA"/>
</dbReference>
<evidence type="ECO:0000313" key="6">
    <source>
        <dbReference type="Proteomes" id="UP000824469"/>
    </source>
</evidence>
<evidence type="ECO:0000259" key="4">
    <source>
        <dbReference type="Pfam" id="PF14432"/>
    </source>
</evidence>
<feature type="repeat" description="PPR" evidence="3">
    <location>
        <begin position="230"/>
        <end position="260"/>
    </location>
</feature>
<dbReference type="PANTHER" id="PTHR47926">
    <property type="entry name" value="PENTATRICOPEPTIDE REPEAT-CONTAINING PROTEIN"/>
    <property type="match status" value="1"/>
</dbReference>
<dbReference type="GO" id="GO:0008270">
    <property type="term" value="F:zinc ion binding"/>
    <property type="evidence" value="ECO:0007669"/>
    <property type="project" value="InterPro"/>
</dbReference>
<comment type="caution">
    <text evidence="5">The sequence shown here is derived from an EMBL/GenBank/DDBJ whole genome shotgun (WGS) entry which is preliminary data.</text>
</comment>
<accession>A0AA38FBM0</accession>
<protein>
    <recommendedName>
        <fullName evidence="4">DYW domain-containing protein</fullName>
    </recommendedName>
</protein>
<dbReference type="Pfam" id="PF01535">
    <property type="entry name" value="PPR"/>
    <property type="match status" value="3"/>
</dbReference>
<feature type="non-terminal residue" evidence="5">
    <location>
        <position position="1"/>
    </location>
</feature>
<sequence>YAKRGSMENARKLFQAMPQCQRSAVAWNTLIAGYAKQEGCEEEALKLFEEMLCQGFEADGFAYGSVLCGCASLGALEQGRQIHGDVIRRGMLSDVYLGSALVDMYSKCCSIKDACQVFDAMPQRNVVSWNGMIAGYDQNGRSDMALELFGKMLKTDDGNVMPDQFTVATVVSACASLSDLAHGKQMHGYIIKNDSVNWDVFLGNALVDMYAKCGRIENAHNVFDKMPERDVISWTALIAGYAKSASFEEAQSVFDKMPERNVISWNAIIAGHAQNGHSEEAAGLFCQMKREGIYPTHYTFANVLSACASLATLELGEQVHSHIVKAGFQFKTGFDADVFVGNSLVDMYAKCGNIVNARLAFNKLLERDGVSWNAMIVGYAQNGYGKEALEVFEQMLKESMIPDRITLIGVLSACSHAGLVDEGRHHFNSMTQVHCITPLPEHYACMIDILGRAGHLDEADKIIKSMPFEPDSITYVALLAACRIHGNVELGKWAAEHIFELDPLNSGPYVLLSNIYADAGRWDDVDKVRKLMKDRGVQKKPGCSWVEVNRRVHIFKAEDTSHPQTKEIYASLEILAAQMKEAGYVPNTKFVLHDVDEERKEHILSYHSEKLAIAFALISTPPGKLIRVVKNLRVCGDCHIGIKFISKVVGREIIVRDASRFHHFKDGLCSCGDYW</sequence>
<comment type="similarity">
    <text evidence="1">Belongs to the PPR family. PCMP-H subfamily.</text>
</comment>
<feature type="repeat" description="PPR" evidence="3">
    <location>
        <begin position="23"/>
        <end position="58"/>
    </location>
</feature>
<dbReference type="Pfam" id="PF20431">
    <property type="entry name" value="E_motif"/>
    <property type="match status" value="1"/>
</dbReference>
<dbReference type="InterPro" id="IPR032867">
    <property type="entry name" value="DYW_dom"/>
</dbReference>
<dbReference type="FunFam" id="1.25.40.10:FF:000348">
    <property type="entry name" value="Pentatricopeptide repeat-containing protein chloroplastic"/>
    <property type="match status" value="1"/>
</dbReference>
<evidence type="ECO:0000256" key="3">
    <source>
        <dbReference type="PROSITE-ProRule" id="PRU00708"/>
    </source>
</evidence>
<dbReference type="GO" id="GO:0009451">
    <property type="term" value="P:RNA modification"/>
    <property type="evidence" value="ECO:0007669"/>
    <property type="project" value="InterPro"/>
</dbReference>
<feature type="repeat" description="PPR" evidence="3">
    <location>
        <begin position="505"/>
        <end position="539"/>
    </location>
</feature>
<dbReference type="InterPro" id="IPR011990">
    <property type="entry name" value="TPR-like_helical_dom_sf"/>
</dbReference>
<proteinExistence type="inferred from homology"/>
<reference evidence="5 6" key="1">
    <citation type="journal article" date="2021" name="Nat. Plants">
        <title>The Taxus genome provides insights into paclitaxel biosynthesis.</title>
        <authorList>
            <person name="Xiong X."/>
            <person name="Gou J."/>
            <person name="Liao Q."/>
            <person name="Li Y."/>
            <person name="Zhou Q."/>
            <person name="Bi G."/>
            <person name="Li C."/>
            <person name="Du R."/>
            <person name="Wang X."/>
            <person name="Sun T."/>
            <person name="Guo L."/>
            <person name="Liang H."/>
            <person name="Lu P."/>
            <person name="Wu Y."/>
            <person name="Zhang Z."/>
            <person name="Ro D.K."/>
            <person name="Shang Y."/>
            <person name="Huang S."/>
            <person name="Yan J."/>
        </authorList>
    </citation>
    <scope>NUCLEOTIDE SEQUENCE [LARGE SCALE GENOMIC DNA]</scope>
    <source>
        <strain evidence="5">Ta-2019</strain>
    </source>
</reference>
<evidence type="ECO:0000256" key="2">
    <source>
        <dbReference type="ARBA" id="ARBA00022737"/>
    </source>
</evidence>
<gene>
    <name evidence="5" type="ORF">KI387_039533</name>
</gene>
<dbReference type="InterPro" id="IPR046960">
    <property type="entry name" value="PPR_At4g14850-like_plant"/>
</dbReference>
<dbReference type="OMA" id="RVHVFMV"/>
<keyword evidence="6" id="KW-1185">Reference proteome</keyword>
<name>A0AA38FBM0_TAXCH</name>
<dbReference type="InterPro" id="IPR002885">
    <property type="entry name" value="PPR_rpt"/>
</dbReference>
<feature type="repeat" description="PPR" evidence="3">
    <location>
        <begin position="368"/>
        <end position="402"/>
    </location>
</feature>
<dbReference type="FunFam" id="1.25.40.10:FF:002148">
    <property type="entry name" value="Pentatricopeptide repeat-containing protein At2g29760, chloroplastic"/>
    <property type="match status" value="1"/>
</dbReference>
<dbReference type="Pfam" id="PF14432">
    <property type="entry name" value="DYW_deaminase"/>
    <property type="match status" value="1"/>
</dbReference>
<dbReference type="PANTHER" id="PTHR47926:SF533">
    <property type="entry name" value="DYW DOMAIN-CONTAINING PROTEIN"/>
    <property type="match status" value="1"/>
</dbReference>
<dbReference type="GO" id="GO:0003723">
    <property type="term" value="F:RNA binding"/>
    <property type="evidence" value="ECO:0007669"/>
    <property type="project" value="InterPro"/>
</dbReference>